<reference evidence="2 3" key="1">
    <citation type="journal article" date="2014" name="PLoS Genet.">
        <title>Analysis of the Phlebiopsis gigantea genome, transcriptome and secretome provides insight into its pioneer colonization strategies of wood.</title>
        <authorList>
            <person name="Hori C."/>
            <person name="Ishida T."/>
            <person name="Igarashi K."/>
            <person name="Samejima M."/>
            <person name="Suzuki H."/>
            <person name="Master E."/>
            <person name="Ferreira P."/>
            <person name="Ruiz-Duenas F.J."/>
            <person name="Held B."/>
            <person name="Canessa P."/>
            <person name="Larrondo L.F."/>
            <person name="Schmoll M."/>
            <person name="Druzhinina I.S."/>
            <person name="Kubicek C.P."/>
            <person name="Gaskell J.A."/>
            <person name="Kersten P."/>
            <person name="St John F."/>
            <person name="Glasner J."/>
            <person name="Sabat G."/>
            <person name="Splinter BonDurant S."/>
            <person name="Syed K."/>
            <person name="Yadav J."/>
            <person name="Mgbeahuruike A.C."/>
            <person name="Kovalchuk A."/>
            <person name="Asiegbu F.O."/>
            <person name="Lackner G."/>
            <person name="Hoffmeister D."/>
            <person name="Rencoret J."/>
            <person name="Gutierrez A."/>
            <person name="Sun H."/>
            <person name="Lindquist E."/>
            <person name="Barry K."/>
            <person name="Riley R."/>
            <person name="Grigoriev I.V."/>
            <person name="Henrissat B."/>
            <person name="Kues U."/>
            <person name="Berka R.M."/>
            <person name="Martinez A.T."/>
            <person name="Covert S.F."/>
            <person name="Blanchette R.A."/>
            <person name="Cullen D."/>
        </authorList>
    </citation>
    <scope>NUCLEOTIDE SEQUENCE [LARGE SCALE GENOMIC DNA]</scope>
    <source>
        <strain evidence="2 3">11061_1 CR5-6</strain>
    </source>
</reference>
<evidence type="ECO:0000256" key="1">
    <source>
        <dbReference type="SAM" id="SignalP"/>
    </source>
</evidence>
<dbReference type="HOGENOM" id="CLU_1886513_0_0_1"/>
<protein>
    <recommendedName>
        <fullName evidence="4">Secreted protein</fullName>
    </recommendedName>
</protein>
<name>A0A0C3S5W0_PHLG1</name>
<keyword evidence="3" id="KW-1185">Reference proteome</keyword>
<sequence>MLRWSSTMVSVWLHCFVGSSVLKMEWKLKYSSCNLIQFAPHPNPCAVLPTQVMATCQLRCLVVIPHHGLENQLKCVLLVLLPGYDAAWRALVPRPAMVFGRAGCARTRQETNAHATSLVSKPSELWHESQSITRI</sequence>
<keyword evidence="1" id="KW-0732">Signal</keyword>
<evidence type="ECO:0000313" key="2">
    <source>
        <dbReference type="EMBL" id="KIP05812.1"/>
    </source>
</evidence>
<organism evidence="2 3">
    <name type="scientific">Phlebiopsis gigantea (strain 11061_1 CR5-6)</name>
    <name type="common">White-rot fungus</name>
    <name type="synonym">Peniophora gigantea</name>
    <dbReference type="NCBI Taxonomy" id="745531"/>
    <lineage>
        <taxon>Eukaryota</taxon>
        <taxon>Fungi</taxon>
        <taxon>Dikarya</taxon>
        <taxon>Basidiomycota</taxon>
        <taxon>Agaricomycotina</taxon>
        <taxon>Agaricomycetes</taxon>
        <taxon>Polyporales</taxon>
        <taxon>Phanerochaetaceae</taxon>
        <taxon>Phlebiopsis</taxon>
    </lineage>
</organism>
<dbReference type="Proteomes" id="UP000053257">
    <property type="component" value="Unassembled WGS sequence"/>
</dbReference>
<dbReference type="EMBL" id="KN840533">
    <property type="protein sequence ID" value="KIP05812.1"/>
    <property type="molecule type" value="Genomic_DNA"/>
</dbReference>
<dbReference type="AlphaFoldDB" id="A0A0C3S5W0"/>
<evidence type="ECO:0000313" key="3">
    <source>
        <dbReference type="Proteomes" id="UP000053257"/>
    </source>
</evidence>
<gene>
    <name evidence="2" type="ORF">PHLGIDRAFT_484849</name>
</gene>
<proteinExistence type="predicted"/>
<accession>A0A0C3S5W0</accession>
<evidence type="ECO:0008006" key="4">
    <source>
        <dbReference type="Google" id="ProtNLM"/>
    </source>
</evidence>
<feature type="signal peptide" evidence="1">
    <location>
        <begin position="1"/>
        <end position="22"/>
    </location>
</feature>
<feature type="chain" id="PRO_5002169832" description="Secreted protein" evidence="1">
    <location>
        <begin position="23"/>
        <end position="135"/>
    </location>
</feature>